<dbReference type="InterPro" id="IPR041222">
    <property type="entry name" value="PriA_3primeBD"/>
</dbReference>
<comment type="cofactor">
    <cofactor evidence="12">
        <name>Zn(2+)</name>
        <dbReference type="ChEBI" id="CHEBI:29105"/>
    </cofactor>
    <text evidence="12">Binds 2 zinc ions per subunit.</text>
</comment>
<feature type="domain" description="Helicase ATP-binding" evidence="13">
    <location>
        <begin position="309"/>
        <end position="475"/>
    </location>
</feature>
<evidence type="ECO:0000313" key="15">
    <source>
        <dbReference type="EMBL" id="PZD93247.1"/>
    </source>
</evidence>
<evidence type="ECO:0000256" key="9">
    <source>
        <dbReference type="ARBA" id="ARBA00023125"/>
    </source>
</evidence>
<comment type="catalytic activity">
    <reaction evidence="12">
        <text>Couples ATP hydrolysis with the unwinding of duplex DNA by translocating in the 3'-5' direction.</text>
        <dbReference type="EC" id="5.6.2.4"/>
    </reaction>
</comment>
<dbReference type="NCBIfam" id="TIGR00595">
    <property type="entry name" value="priA"/>
    <property type="match status" value="2"/>
</dbReference>
<dbReference type="InterPro" id="IPR042115">
    <property type="entry name" value="PriA_3primeBD_sf"/>
</dbReference>
<keyword evidence="3 12" id="KW-0479">Metal-binding</keyword>
<dbReference type="InterPro" id="IPR027417">
    <property type="entry name" value="P-loop_NTPase"/>
</dbReference>
<comment type="subunit">
    <text evidence="12">Component of the replication restart primosome.</text>
</comment>
<dbReference type="AlphaFoldDB" id="A0A2W1LPA6"/>
<dbReference type="GO" id="GO:1990077">
    <property type="term" value="C:primosome complex"/>
    <property type="evidence" value="ECO:0007669"/>
    <property type="project" value="UniProtKB-UniRule"/>
</dbReference>
<dbReference type="InterPro" id="IPR041236">
    <property type="entry name" value="PriA_C"/>
</dbReference>
<keyword evidence="5 12" id="KW-0378">Hydrolase</keyword>
<dbReference type="InterPro" id="IPR005259">
    <property type="entry name" value="PriA"/>
</dbReference>
<protein>
    <recommendedName>
        <fullName evidence="12">Replication restart protein PriA</fullName>
    </recommendedName>
    <alternativeName>
        <fullName evidence="12">ATP-dependent DNA helicase PriA</fullName>
        <ecNumber evidence="12">5.6.2.4</ecNumber>
    </alternativeName>
    <alternativeName>
        <fullName evidence="12">DNA 3'-5' helicase PriA</fullName>
    </alternativeName>
</protein>
<evidence type="ECO:0000256" key="3">
    <source>
        <dbReference type="ARBA" id="ARBA00022723"/>
    </source>
</evidence>
<comment type="catalytic activity">
    <reaction evidence="11 12">
        <text>ATP + H2O = ADP + phosphate + H(+)</text>
        <dbReference type="Rhea" id="RHEA:13065"/>
        <dbReference type="ChEBI" id="CHEBI:15377"/>
        <dbReference type="ChEBI" id="CHEBI:15378"/>
        <dbReference type="ChEBI" id="CHEBI:30616"/>
        <dbReference type="ChEBI" id="CHEBI:43474"/>
        <dbReference type="ChEBI" id="CHEBI:456216"/>
        <dbReference type="EC" id="5.6.2.4"/>
    </reaction>
</comment>
<reference evidence="15 16" key="1">
    <citation type="submission" date="2018-06" db="EMBL/GenBank/DDBJ databases">
        <title>Paenibacillus imtechensis sp. nov.</title>
        <authorList>
            <person name="Pinnaka A.K."/>
            <person name="Singh H."/>
            <person name="Kaur M."/>
        </authorList>
    </citation>
    <scope>NUCLEOTIDE SEQUENCE [LARGE SCALE GENOMIC DNA]</scope>
    <source>
        <strain evidence="15 16">SMB1</strain>
    </source>
</reference>
<dbReference type="InterPro" id="IPR040498">
    <property type="entry name" value="PriA_CRR"/>
</dbReference>
<evidence type="ECO:0000256" key="11">
    <source>
        <dbReference type="ARBA" id="ARBA00048988"/>
    </source>
</evidence>
<keyword evidence="4 12" id="KW-0547">Nucleotide-binding</keyword>
<dbReference type="GO" id="GO:0005524">
    <property type="term" value="F:ATP binding"/>
    <property type="evidence" value="ECO:0007669"/>
    <property type="project" value="UniProtKB-UniRule"/>
</dbReference>
<dbReference type="GO" id="GO:0006310">
    <property type="term" value="P:DNA recombination"/>
    <property type="evidence" value="ECO:0007669"/>
    <property type="project" value="InterPro"/>
</dbReference>
<keyword evidence="2 12" id="KW-0235">DNA replication</keyword>
<dbReference type="NCBIfam" id="NF004066">
    <property type="entry name" value="PRK05580.1-3"/>
    <property type="match status" value="1"/>
</dbReference>
<feature type="binding site" evidence="12">
    <location>
        <position position="598"/>
    </location>
    <ligand>
        <name>Zn(2+)</name>
        <dbReference type="ChEBI" id="CHEBI:29105"/>
        <label>2</label>
    </ligand>
</feature>
<keyword evidence="6 12" id="KW-0347">Helicase</keyword>
<dbReference type="Pfam" id="PF00270">
    <property type="entry name" value="DEAD"/>
    <property type="match status" value="1"/>
</dbReference>
<feature type="binding site" evidence="12">
    <location>
        <position position="614"/>
    </location>
    <ligand>
        <name>Zn(2+)</name>
        <dbReference type="ChEBI" id="CHEBI:29105"/>
        <label>1</label>
    </ligand>
</feature>
<dbReference type="GO" id="GO:0006270">
    <property type="term" value="P:DNA replication initiation"/>
    <property type="evidence" value="ECO:0007669"/>
    <property type="project" value="TreeGrafter"/>
</dbReference>
<dbReference type="Pfam" id="PF18319">
    <property type="entry name" value="Zn_ribbon_PriA"/>
    <property type="match status" value="1"/>
</dbReference>
<feature type="binding site" evidence="12">
    <location>
        <position position="571"/>
    </location>
    <ligand>
        <name>Zn(2+)</name>
        <dbReference type="ChEBI" id="CHEBI:29105"/>
        <label>1</label>
    </ligand>
</feature>
<organism evidence="15 16">
    <name type="scientific">Paenibacillus sambharensis</name>
    <dbReference type="NCBI Taxonomy" id="1803190"/>
    <lineage>
        <taxon>Bacteria</taxon>
        <taxon>Bacillati</taxon>
        <taxon>Bacillota</taxon>
        <taxon>Bacilli</taxon>
        <taxon>Bacillales</taxon>
        <taxon>Paenibacillaceae</taxon>
        <taxon>Paenibacillus</taxon>
    </lineage>
</organism>
<dbReference type="PROSITE" id="PS51192">
    <property type="entry name" value="HELICASE_ATP_BIND_1"/>
    <property type="match status" value="1"/>
</dbReference>
<evidence type="ECO:0000259" key="13">
    <source>
        <dbReference type="PROSITE" id="PS51192"/>
    </source>
</evidence>
<accession>A0A2W1LPA6</accession>
<dbReference type="Gene3D" id="3.40.1440.60">
    <property type="entry name" value="PriA, 3(prime) DNA-binding domain"/>
    <property type="match status" value="1"/>
</dbReference>
<dbReference type="GO" id="GO:0006302">
    <property type="term" value="P:double-strand break repair"/>
    <property type="evidence" value="ECO:0007669"/>
    <property type="project" value="InterPro"/>
</dbReference>
<dbReference type="GO" id="GO:0003677">
    <property type="term" value="F:DNA binding"/>
    <property type="evidence" value="ECO:0007669"/>
    <property type="project" value="UniProtKB-UniRule"/>
</dbReference>
<evidence type="ECO:0000256" key="7">
    <source>
        <dbReference type="ARBA" id="ARBA00022833"/>
    </source>
</evidence>
<dbReference type="RefSeq" id="WP_111148916.1">
    <property type="nucleotide sequence ID" value="NZ_QKRB01000057.1"/>
</dbReference>
<dbReference type="InterPro" id="IPR001650">
    <property type="entry name" value="Helicase_C-like"/>
</dbReference>
<dbReference type="Pfam" id="PF17764">
    <property type="entry name" value="PriA_3primeBD"/>
    <property type="match status" value="1"/>
</dbReference>
<feature type="domain" description="Helicase C-terminal" evidence="14">
    <location>
        <begin position="606"/>
        <end position="773"/>
    </location>
</feature>
<keyword evidence="7 12" id="KW-0862">Zinc</keyword>
<feature type="binding site" evidence="12">
    <location>
        <position position="580"/>
    </location>
    <ligand>
        <name>Zn(2+)</name>
        <dbReference type="ChEBI" id="CHEBI:29105"/>
        <label>2</label>
    </ligand>
</feature>
<evidence type="ECO:0000256" key="4">
    <source>
        <dbReference type="ARBA" id="ARBA00022741"/>
    </source>
</evidence>
<dbReference type="GO" id="GO:0006269">
    <property type="term" value="P:DNA replication, synthesis of primer"/>
    <property type="evidence" value="ECO:0007669"/>
    <property type="project" value="UniProtKB-KW"/>
</dbReference>
<comment type="caution">
    <text evidence="15">The sequence shown here is derived from an EMBL/GenBank/DDBJ whole genome shotgun (WGS) entry which is preliminary data.</text>
</comment>
<evidence type="ECO:0000259" key="14">
    <source>
        <dbReference type="PROSITE" id="PS51194"/>
    </source>
</evidence>
<dbReference type="CDD" id="cd17929">
    <property type="entry name" value="DEXHc_priA"/>
    <property type="match status" value="1"/>
</dbReference>
<evidence type="ECO:0000313" key="16">
    <source>
        <dbReference type="Proteomes" id="UP000249522"/>
    </source>
</evidence>
<dbReference type="Gene3D" id="3.40.50.300">
    <property type="entry name" value="P-loop containing nucleotide triphosphate hydrolases"/>
    <property type="match status" value="2"/>
</dbReference>
<dbReference type="InterPro" id="IPR014001">
    <property type="entry name" value="Helicase_ATP-bd"/>
</dbReference>
<evidence type="ECO:0000256" key="8">
    <source>
        <dbReference type="ARBA" id="ARBA00022840"/>
    </source>
</evidence>
<dbReference type="InterPro" id="IPR011545">
    <property type="entry name" value="DEAD/DEAH_box_helicase_dom"/>
</dbReference>
<dbReference type="CDD" id="cd18804">
    <property type="entry name" value="SF2_C_priA"/>
    <property type="match status" value="1"/>
</dbReference>
<dbReference type="SMART" id="SM00487">
    <property type="entry name" value="DEXDc"/>
    <property type="match status" value="1"/>
</dbReference>
<dbReference type="FunFam" id="3.40.50.300:FF:000489">
    <property type="entry name" value="Primosome assembly protein PriA"/>
    <property type="match status" value="1"/>
</dbReference>
<dbReference type="OrthoDB" id="9759544at2"/>
<keyword evidence="16" id="KW-1185">Reference proteome</keyword>
<dbReference type="Proteomes" id="UP000249522">
    <property type="component" value="Unassembled WGS sequence"/>
</dbReference>
<dbReference type="EC" id="5.6.2.4" evidence="12"/>
<comment type="function">
    <text evidence="12">Initiates the restart of stalled replication forks, which reloads the replicative helicase on sites other than the origin of replication. Recognizes and binds to abandoned replication forks and remodels them to uncover a helicase loading site. Promotes assembly of the primosome at these replication forks.</text>
</comment>
<name>A0A2W1LPA6_9BACL</name>
<dbReference type="HAMAP" id="MF_00983">
    <property type="entry name" value="PriA"/>
    <property type="match status" value="1"/>
</dbReference>
<dbReference type="PANTHER" id="PTHR30580:SF0">
    <property type="entry name" value="PRIMOSOMAL PROTEIN N"/>
    <property type="match status" value="1"/>
</dbReference>
<dbReference type="GO" id="GO:0008270">
    <property type="term" value="F:zinc ion binding"/>
    <property type="evidence" value="ECO:0007669"/>
    <property type="project" value="UniProtKB-UniRule"/>
</dbReference>
<dbReference type="Pfam" id="PF00271">
    <property type="entry name" value="Helicase_C"/>
    <property type="match status" value="1"/>
</dbReference>
<dbReference type="PROSITE" id="PS51194">
    <property type="entry name" value="HELICASE_CTER"/>
    <property type="match status" value="1"/>
</dbReference>
<evidence type="ECO:0000256" key="6">
    <source>
        <dbReference type="ARBA" id="ARBA00022806"/>
    </source>
</evidence>
<dbReference type="Pfam" id="PF18074">
    <property type="entry name" value="PriA_C"/>
    <property type="match status" value="1"/>
</dbReference>
<evidence type="ECO:0000256" key="5">
    <source>
        <dbReference type="ARBA" id="ARBA00022801"/>
    </source>
</evidence>
<dbReference type="SMART" id="SM00490">
    <property type="entry name" value="HELICc"/>
    <property type="match status" value="1"/>
</dbReference>
<gene>
    <name evidence="12" type="primary">priA</name>
    <name evidence="15" type="ORF">DNH61_21610</name>
</gene>
<proteinExistence type="inferred from homology"/>
<feature type="binding site" evidence="12">
    <location>
        <position position="574"/>
    </location>
    <ligand>
        <name>Zn(2+)</name>
        <dbReference type="ChEBI" id="CHEBI:29105"/>
        <label>1</label>
    </ligand>
</feature>
<feature type="binding site" evidence="12">
    <location>
        <position position="601"/>
    </location>
    <ligand>
        <name>Zn(2+)</name>
        <dbReference type="ChEBI" id="CHEBI:29105"/>
        <label>2</label>
    </ligand>
</feature>
<feature type="binding site" evidence="12">
    <location>
        <position position="611"/>
    </location>
    <ligand>
        <name>Zn(2+)</name>
        <dbReference type="ChEBI" id="CHEBI:29105"/>
        <label>1</label>
    </ligand>
</feature>
<evidence type="ECO:0000256" key="2">
    <source>
        <dbReference type="ARBA" id="ARBA00022705"/>
    </source>
</evidence>
<sequence length="879" mass="97178">MIARVIVDVPSRQTDRPFDYRVDSDMAGWIEVGSRVAVPFGGRTLQGFVVGFAEEAEVEKGRLKAVAELLDPMPPLLPDLIELARWMSITYVCTWTTALQAMIPAALKGKAERYVYITEDRGEYADSRTADQDGYERGSGQGQLSLGALSLPIELEQFIRQQEPVKLSLLQERYPQWSGLLKSALREGLLTETVSVRNRVAVKKVLTVFPPDDREAAEAAVADMPARAAKQREALAYMLEQEEPVPLQQLLAGAGLSASSVRALADKGLLRIEETQQDRDPYAGRAFVRTEPLPLTELQSAAFGQIAAAVRSEQQGTMLLQGVTGSGKTEVYLQAIEQCIMQGRQAIVLVPEIALTPQMVERFKGRFGDLVAVLHSRLSTGERYDEWRKIREKRVKVAIGARSAIFAPFERIGLIIIDEEHETSYKQEESPKYHARDVAVRRAEQHGAVVVLGSATPSLESYAAAVLAPGSRHSSGGEGVHAAYGGQRPDYSTQAVETGMLQRAVLLPLPERVGGRPMPGVEIVDMRAELQGGNRSMFSRKLHQGLADRLERGEQSVLLLNRRGYSTFVMCRSCGYTAGCPHCEISLTFHQKSRALRCHYCGHTERSPETCPSCGSEHIRFFGTGTQRVEEELAKLFPGIRVIRMDVDTTTEKGSHEKLLSRFGKRQADVLLGTQMVAKGLDFPYVTLVGVIAADTSLHLPDFRAAEKTFQLLTQVAGRAGRHELPGEVIIQTYTPEHYSVLTSQRHDYESFVREELKQRRILSYPPYCRLILVTLSHEQLPQLVSVSEKFAEELRVLAAEAGVLVSLDSREADAMEVLGPVASPIPRLKDRYRFQCMIKYRGAVDAAALVKQAARPHMEGSAAGKVLIGIDVDPQVIL</sequence>
<keyword evidence="9 12" id="KW-0238">DNA-binding</keyword>
<evidence type="ECO:0000256" key="10">
    <source>
        <dbReference type="ARBA" id="ARBA00023235"/>
    </source>
</evidence>
<keyword evidence="1 12" id="KW-0639">Primosome</keyword>
<keyword evidence="8 12" id="KW-0067">ATP-binding</keyword>
<dbReference type="GO" id="GO:0043138">
    <property type="term" value="F:3'-5' DNA helicase activity"/>
    <property type="evidence" value="ECO:0007669"/>
    <property type="project" value="UniProtKB-EC"/>
</dbReference>
<evidence type="ECO:0000256" key="12">
    <source>
        <dbReference type="HAMAP-Rule" id="MF_00983"/>
    </source>
</evidence>
<dbReference type="FunFam" id="3.40.1440.60:FF:000001">
    <property type="entry name" value="Primosomal protein N"/>
    <property type="match status" value="1"/>
</dbReference>
<keyword evidence="10 12" id="KW-0413">Isomerase</keyword>
<feature type="binding site" evidence="12">
    <location>
        <position position="583"/>
    </location>
    <ligand>
        <name>Zn(2+)</name>
        <dbReference type="ChEBI" id="CHEBI:29105"/>
        <label>2</label>
    </ligand>
</feature>
<dbReference type="EMBL" id="QKRB01000057">
    <property type="protein sequence ID" value="PZD93247.1"/>
    <property type="molecule type" value="Genomic_DNA"/>
</dbReference>
<dbReference type="GO" id="GO:0016887">
    <property type="term" value="F:ATP hydrolysis activity"/>
    <property type="evidence" value="ECO:0007669"/>
    <property type="project" value="RHEA"/>
</dbReference>
<dbReference type="SUPFAM" id="SSF52540">
    <property type="entry name" value="P-loop containing nucleoside triphosphate hydrolases"/>
    <property type="match status" value="2"/>
</dbReference>
<evidence type="ECO:0000256" key="1">
    <source>
        <dbReference type="ARBA" id="ARBA00022515"/>
    </source>
</evidence>
<dbReference type="PANTHER" id="PTHR30580">
    <property type="entry name" value="PRIMOSOMAL PROTEIN N"/>
    <property type="match status" value="1"/>
</dbReference>
<comment type="similarity">
    <text evidence="12">Belongs to the helicase family. PriA subfamily.</text>
</comment>